<dbReference type="Pfam" id="PF02770">
    <property type="entry name" value="Acyl-CoA_dh_M"/>
    <property type="match status" value="1"/>
</dbReference>
<dbReference type="GO" id="GO:0050660">
    <property type="term" value="F:flavin adenine dinucleotide binding"/>
    <property type="evidence" value="ECO:0007669"/>
    <property type="project" value="InterPro"/>
</dbReference>
<keyword evidence="3" id="KW-0285">Flavoprotein</keyword>
<dbReference type="InterPro" id="IPR037069">
    <property type="entry name" value="AcylCoA_DH/ox_N_sf"/>
</dbReference>
<dbReference type="PANTHER" id="PTHR43884:SF12">
    <property type="entry name" value="ISOVALERYL-COA DEHYDROGENASE, MITOCHONDRIAL-RELATED"/>
    <property type="match status" value="1"/>
</dbReference>
<dbReference type="PANTHER" id="PTHR43884">
    <property type="entry name" value="ACYL-COA DEHYDROGENASE"/>
    <property type="match status" value="1"/>
</dbReference>
<dbReference type="AlphaFoldDB" id="A0A382DFI0"/>
<dbReference type="Pfam" id="PF00441">
    <property type="entry name" value="Acyl-CoA_dh_1"/>
    <property type="match status" value="1"/>
</dbReference>
<name>A0A382DFI0_9ZZZZ</name>
<dbReference type="Gene3D" id="1.20.140.10">
    <property type="entry name" value="Butyryl-CoA Dehydrogenase, subunit A, domain 3"/>
    <property type="match status" value="1"/>
</dbReference>
<feature type="domain" description="Acyl-CoA dehydrogenase/oxidase N-terminal" evidence="8">
    <location>
        <begin position="9"/>
        <end position="121"/>
    </location>
</feature>
<dbReference type="SUPFAM" id="SSF47203">
    <property type="entry name" value="Acyl-CoA dehydrogenase C-terminal domain-like"/>
    <property type="match status" value="1"/>
</dbReference>
<dbReference type="InterPro" id="IPR009075">
    <property type="entry name" value="AcylCo_DH/oxidase_C"/>
</dbReference>
<organism evidence="9">
    <name type="scientific">marine metagenome</name>
    <dbReference type="NCBI Taxonomy" id="408172"/>
    <lineage>
        <taxon>unclassified sequences</taxon>
        <taxon>metagenomes</taxon>
        <taxon>ecological metagenomes</taxon>
    </lineage>
</organism>
<comment type="cofactor">
    <cofactor evidence="1">
        <name>FAD</name>
        <dbReference type="ChEBI" id="CHEBI:57692"/>
    </cofactor>
</comment>
<evidence type="ECO:0008006" key="10">
    <source>
        <dbReference type="Google" id="ProtNLM"/>
    </source>
</evidence>
<feature type="domain" description="Acyl-CoA oxidase/dehydrogenase middle" evidence="7">
    <location>
        <begin position="126"/>
        <end position="220"/>
    </location>
</feature>
<comment type="similarity">
    <text evidence="2">Belongs to the acyl-CoA dehydrogenase family.</text>
</comment>
<keyword evidence="5" id="KW-0560">Oxidoreductase</keyword>
<reference evidence="9" key="1">
    <citation type="submission" date="2018-05" db="EMBL/GenBank/DDBJ databases">
        <authorList>
            <person name="Lanie J.A."/>
            <person name="Ng W.-L."/>
            <person name="Kazmierczak K.M."/>
            <person name="Andrzejewski T.M."/>
            <person name="Davidsen T.M."/>
            <person name="Wayne K.J."/>
            <person name="Tettelin H."/>
            <person name="Glass J.I."/>
            <person name="Rusch D."/>
            <person name="Podicherti R."/>
            <person name="Tsui H.-C.T."/>
            <person name="Winkler M.E."/>
        </authorList>
    </citation>
    <scope>NUCLEOTIDE SEQUENCE</scope>
</reference>
<feature type="domain" description="Acyl-CoA dehydrogenase/oxidase C-terminal" evidence="6">
    <location>
        <begin position="235"/>
        <end position="379"/>
    </location>
</feature>
<dbReference type="SUPFAM" id="SSF56645">
    <property type="entry name" value="Acyl-CoA dehydrogenase NM domain-like"/>
    <property type="match status" value="1"/>
</dbReference>
<dbReference type="EMBL" id="UINC01039135">
    <property type="protein sequence ID" value="SVB37168.1"/>
    <property type="molecule type" value="Genomic_DNA"/>
</dbReference>
<evidence type="ECO:0000256" key="2">
    <source>
        <dbReference type="ARBA" id="ARBA00009347"/>
    </source>
</evidence>
<evidence type="ECO:0000256" key="5">
    <source>
        <dbReference type="ARBA" id="ARBA00023002"/>
    </source>
</evidence>
<protein>
    <recommendedName>
        <fullName evidence="10">Acyl-CoA dehydrogenase</fullName>
    </recommendedName>
</protein>
<evidence type="ECO:0000256" key="4">
    <source>
        <dbReference type="ARBA" id="ARBA00022827"/>
    </source>
</evidence>
<evidence type="ECO:0000256" key="3">
    <source>
        <dbReference type="ARBA" id="ARBA00022630"/>
    </source>
</evidence>
<proteinExistence type="inferred from homology"/>
<dbReference type="InterPro" id="IPR046373">
    <property type="entry name" value="Acyl-CoA_Oxase/DH_mid-dom_sf"/>
</dbReference>
<accession>A0A382DFI0</accession>
<dbReference type="GO" id="GO:0003995">
    <property type="term" value="F:acyl-CoA dehydrogenase activity"/>
    <property type="evidence" value="ECO:0007669"/>
    <property type="project" value="TreeGrafter"/>
</dbReference>
<dbReference type="Pfam" id="PF02771">
    <property type="entry name" value="Acyl-CoA_dh_N"/>
    <property type="match status" value="1"/>
</dbReference>
<dbReference type="InterPro" id="IPR013786">
    <property type="entry name" value="AcylCoA_DH/ox_N"/>
</dbReference>
<keyword evidence="4" id="KW-0274">FAD</keyword>
<dbReference type="Gene3D" id="1.10.540.10">
    <property type="entry name" value="Acyl-CoA dehydrogenase/oxidase, N-terminal domain"/>
    <property type="match status" value="1"/>
</dbReference>
<dbReference type="InterPro" id="IPR006091">
    <property type="entry name" value="Acyl-CoA_Oxase/DH_mid-dom"/>
</dbReference>
<dbReference type="InterPro" id="IPR009100">
    <property type="entry name" value="AcylCoA_DH/oxidase_NM_dom_sf"/>
</dbReference>
<evidence type="ECO:0000256" key="1">
    <source>
        <dbReference type="ARBA" id="ARBA00001974"/>
    </source>
</evidence>
<evidence type="ECO:0000259" key="7">
    <source>
        <dbReference type="Pfam" id="PF02770"/>
    </source>
</evidence>
<dbReference type="Gene3D" id="2.40.110.10">
    <property type="entry name" value="Butyryl-CoA Dehydrogenase, subunit A, domain 2"/>
    <property type="match status" value="1"/>
</dbReference>
<sequence>MPYKTFGFTEEQILIRDGILGLLCRVIPSEKMLDLDKESEFPEEAFQAMAKAGWLGLPVAEEFGGTGASNMDMAVFIEALGYHHYGVRSAFMTTSIYGASHLQYHASDGQRQAMLPELIKGNLKMCIAYSEPDSGSDMAGIRSRAVRQGDEYVINGQKIYITNAHVCDWMVVSAKTDPEAGHEGLSLFLVYSKTPGLTIRPMDPLGSRTSLPNEVFFEDVRIPVANRLGKEGGAWPMLMRGLNQERLLLAATSAGHSMRILELVRNFATNRKAFGETITAYQAVSHKLADMHMLTEASRLVTFHAATMLDAGEDAVLETTTAKVVATENNFKVADLGMQLMGGAGYMAGEMQRLFREARLGPIGGGTSEILRNVIGKRMGLY</sequence>
<gene>
    <name evidence="9" type="ORF">METZ01_LOCUS190022</name>
</gene>
<dbReference type="InterPro" id="IPR036250">
    <property type="entry name" value="AcylCo_DH-like_C"/>
</dbReference>
<evidence type="ECO:0000259" key="8">
    <source>
        <dbReference type="Pfam" id="PF02771"/>
    </source>
</evidence>
<evidence type="ECO:0000313" key="9">
    <source>
        <dbReference type="EMBL" id="SVB37168.1"/>
    </source>
</evidence>
<dbReference type="FunFam" id="2.40.110.10:FF:000002">
    <property type="entry name" value="Acyl-CoA dehydrogenase fadE12"/>
    <property type="match status" value="1"/>
</dbReference>
<evidence type="ECO:0000259" key="6">
    <source>
        <dbReference type="Pfam" id="PF00441"/>
    </source>
</evidence>